<keyword evidence="9" id="KW-1185">Reference proteome</keyword>
<dbReference type="PROSITE" id="PS50005">
    <property type="entry name" value="TPR"/>
    <property type="match status" value="1"/>
</dbReference>
<feature type="repeat" description="TPR" evidence="4">
    <location>
        <begin position="60"/>
        <end position="93"/>
    </location>
</feature>
<protein>
    <submittedName>
        <fullName evidence="8">Cell envelope biogenesis protein OmpA</fullName>
    </submittedName>
</protein>
<dbReference type="InterPro" id="IPR006665">
    <property type="entry name" value="OmpA-like"/>
</dbReference>
<dbReference type="Gene3D" id="2.60.40.1120">
    <property type="entry name" value="Carboxypeptidase-like, regulatory domain"/>
    <property type="match status" value="1"/>
</dbReference>
<evidence type="ECO:0000256" key="2">
    <source>
        <dbReference type="ARBA" id="ARBA00023136"/>
    </source>
</evidence>
<keyword evidence="2 5" id="KW-0472">Membrane</keyword>
<reference evidence="8 9" key="1">
    <citation type="submission" date="2019-08" db="EMBL/GenBank/DDBJ databases">
        <title>Ulvibacter marinistellae sp. nov., isolated from a starfish, Patiria pectinifera.</title>
        <authorList>
            <person name="Kawano K."/>
            <person name="Ushijima N."/>
            <person name="Kihara M."/>
            <person name="Itoh H."/>
        </authorList>
    </citation>
    <scope>NUCLEOTIDE SEQUENCE [LARGE SCALE GENOMIC DNA]</scope>
    <source>
        <strain evidence="8 9">KK4</strain>
    </source>
</reference>
<dbReference type="SUPFAM" id="SSF49464">
    <property type="entry name" value="Carboxypeptidase regulatory domain-like"/>
    <property type="match status" value="1"/>
</dbReference>
<sequence length="665" mass="74671">MKAIKNSSKLLLITLAFLCAGVSFSQENKIKKADKEFDRYAYIDARAIYLKVVEDGFASAEIFKKLGDTYYWNSDYDNAAKWYGRLIDTFPNDADASYYLRAAQSYKSVNNYDESDKLMEIYAEMTGDNLVIKNFEENKSYLSIIAFLSKNYELEKVSINSPTSDFGAAYYGNQIVFASAEGTTGSRTYEWTDQPYLDLFVADKDSLGRLTNKTPLSNAINTGYHESSAAFTKDGNTMYFTRNNFIKGKAGKDKDKTVRLKLYYATKGEDGNWDNVKEMPFNSKEYSTAHPALSADEKKLYFASDMPGTLGMSDLYFVEIEGDGVFGTPVNLGPSINTEARETYPFISKVGNLYFATDGRPGLGGFDIFSTPITAEGAVGAIKNIGIPANSNQDDFGIIIDEKKNLGYLTSNRDGEQGSVNDEIYRVQFSKCKIDIAGIVVDKNTGLIIPRATVVLLDSENKEISRQEANDKAEFSFPNEECMTQYTVRASKTGYEPNEEIITTPNQSVKLSLKIPLTPLKVATNPCADNDLGCRLNLQPIYFDFDKSYITAKAEVELAKILAAMRLYPELIIHIESHTDSRATFSYNERLSERRAQSTLQWLINRGIEPRKLTARGYGENRLTNRCKDGVECTEDEHDLNRRSVFLIQNGNENIDNSANEREQH</sequence>
<feature type="signal peptide" evidence="6">
    <location>
        <begin position="1"/>
        <end position="25"/>
    </location>
</feature>
<dbReference type="PANTHER" id="PTHR30329:SF21">
    <property type="entry name" value="LIPOPROTEIN YIAD-RELATED"/>
    <property type="match status" value="1"/>
</dbReference>
<evidence type="ECO:0000256" key="5">
    <source>
        <dbReference type="PROSITE-ProRule" id="PRU00473"/>
    </source>
</evidence>
<keyword evidence="6" id="KW-0732">Signal</keyword>
<dbReference type="InterPro" id="IPR006664">
    <property type="entry name" value="OMP_bac"/>
</dbReference>
<evidence type="ECO:0000256" key="3">
    <source>
        <dbReference type="ARBA" id="ARBA00023237"/>
    </source>
</evidence>
<dbReference type="Pfam" id="PF00691">
    <property type="entry name" value="OmpA"/>
    <property type="match status" value="1"/>
</dbReference>
<dbReference type="InterPro" id="IPR011659">
    <property type="entry name" value="WD40"/>
</dbReference>
<dbReference type="SUPFAM" id="SSF82171">
    <property type="entry name" value="DPP6 N-terminal domain-like"/>
    <property type="match status" value="1"/>
</dbReference>
<dbReference type="PROSITE" id="PS51123">
    <property type="entry name" value="OMPA_2"/>
    <property type="match status" value="1"/>
</dbReference>
<dbReference type="PRINTS" id="PR01021">
    <property type="entry name" value="OMPADOMAIN"/>
</dbReference>
<dbReference type="Proteomes" id="UP000326994">
    <property type="component" value="Unassembled WGS sequence"/>
</dbReference>
<dbReference type="Gene3D" id="1.25.40.10">
    <property type="entry name" value="Tetratricopeptide repeat domain"/>
    <property type="match status" value="1"/>
</dbReference>
<dbReference type="EMBL" id="BKCF01000004">
    <property type="protein sequence ID" value="GEQ86874.1"/>
    <property type="molecule type" value="Genomic_DNA"/>
</dbReference>
<proteinExistence type="predicted"/>
<keyword evidence="3" id="KW-0998">Cell outer membrane</keyword>
<gene>
    <name evidence="8" type="ORF">ULMS_23820</name>
</gene>
<dbReference type="CDD" id="cd07185">
    <property type="entry name" value="OmpA_C-like"/>
    <property type="match status" value="1"/>
</dbReference>
<dbReference type="InterPro" id="IPR050330">
    <property type="entry name" value="Bact_OuterMem_StrucFunc"/>
</dbReference>
<accession>A0A5J4G055</accession>
<feature type="domain" description="OmpA-like" evidence="7">
    <location>
        <begin position="530"/>
        <end position="652"/>
    </location>
</feature>
<dbReference type="InterPro" id="IPR019734">
    <property type="entry name" value="TPR_rpt"/>
</dbReference>
<dbReference type="PANTHER" id="PTHR30329">
    <property type="entry name" value="STATOR ELEMENT OF FLAGELLAR MOTOR COMPLEX"/>
    <property type="match status" value="1"/>
</dbReference>
<evidence type="ECO:0000256" key="1">
    <source>
        <dbReference type="ARBA" id="ARBA00004442"/>
    </source>
</evidence>
<dbReference type="AlphaFoldDB" id="A0A5J4G055"/>
<comment type="caution">
    <text evidence="8">The sequence shown here is derived from an EMBL/GenBank/DDBJ whole genome shotgun (WGS) entry which is preliminary data.</text>
</comment>
<name>A0A5J4G055_9FLAO</name>
<dbReference type="InterPro" id="IPR011990">
    <property type="entry name" value="TPR-like_helical_dom_sf"/>
</dbReference>
<evidence type="ECO:0000256" key="6">
    <source>
        <dbReference type="SAM" id="SignalP"/>
    </source>
</evidence>
<comment type="subcellular location">
    <subcellularLocation>
        <location evidence="1">Cell outer membrane</location>
    </subcellularLocation>
</comment>
<dbReference type="OrthoDB" id="9809364at2"/>
<dbReference type="SUPFAM" id="SSF48452">
    <property type="entry name" value="TPR-like"/>
    <property type="match status" value="1"/>
</dbReference>
<dbReference type="InterPro" id="IPR036737">
    <property type="entry name" value="OmpA-like_sf"/>
</dbReference>
<dbReference type="GO" id="GO:0009279">
    <property type="term" value="C:cell outer membrane"/>
    <property type="evidence" value="ECO:0007669"/>
    <property type="project" value="UniProtKB-SubCell"/>
</dbReference>
<dbReference type="SUPFAM" id="SSF103088">
    <property type="entry name" value="OmpA-like"/>
    <property type="match status" value="1"/>
</dbReference>
<evidence type="ECO:0000313" key="8">
    <source>
        <dbReference type="EMBL" id="GEQ86874.1"/>
    </source>
</evidence>
<evidence type="ECO:0000256" key="4">
    <source>
        <dbReference type="PROSITE-ProRule" id="PRU00339"/>
    </source>
</evidence>
<organism evidence="8 9">
    <name type="scientific">Patiriisocius marinistellae</name>
    <dbReference type="NCBI Taxonomy" id="2494560"/>
    <lineage>
        <taxon>Bacteria</taxon>
        <taxon>Pseudomonadati</taxon>
        <taxon>Bacteroidota</taxon>
        <taxon>Flavobacteriia</taxon>
        <taxon>Flavobacteriales</taxon>
        <taxon>Flavobacteriaceae</taxon>
        <taxon>Patiriisocius</taxon>
    </lineage>
</organism>
<keyword evidence="4" id="KW-0802">TPR repeat</keyword>
<evidence type="ECO:0000259" key="7">
    <source>
        <dbReference type="PROSITE" id="PS51123"/>
    </source>
</evidence>
<dbReference type="Pfam" id="PF07676">
    <property type="entry name" value="PD40"/>
    <property type="match status" value="2"/>
</dbReference>
<dbReference type="RefSeq" id="WP_151894785.1">
    <property type="nucleotide sequence ID" value="NZ_BKCF01000004.1"/>
</dbReference>
<dbReference type="Gene3D" id="3.30.1330.60">
    <property type="entry name" value="OmpA-like domain"/>
    <property type="match status" value="1"/>
</dbReference>
<evidence type="ECO:0000313" key="9">
    <source>
        <dbReference type="Proteomes" id="UP000326994"/>
    </source>
</evidence>
<feature type="chain" id="PRO_5023894572" evidence="6">
    <location>
        <begin position="26"/>
        <end position="665"/>
    </location>
</feature>
<dbReference type="InterPro" id="IPR008969">
    <property type="entry name" value="CarboxyPept-like_regulatory"/>
</dbReference>